<dbReference type="EMBL" id="AJWJ01000728">
    <property type="protein sequence ID" value="KAF2069169.1"/>
    <property type="molecule type" value="Genomic_DNA"/>
</dbReference>
<evidence type="ECO:0000313" key="3">
    <source>
        <dbReference type="EMBL" id="KAF2069169.1"/>
    </source>
</evidence>
<dbReference type="InterPro" id="IPR003836">
    <property type="entry name" value="Glucokinase"/>
</dbReference>
<sequence>MVYVKLGDYKDLVESKSNYDKYYIAIDIGGTNTRVVFATYNGDYYVLKEFPCSNVTCLINNLKDIEENELKQFNTPVACSIDLAGPRLSQYEIKLTNYHVDDCHLNLMQLPKKICPPQTLYILNDLESGAYGIIPYIQRKMTREIFTDFIHPSETKGPSSSGIYIVLAAGTGLGVGIIYYSAGEFRVIASEFGHISLVPLTPEEEVIFEKIKKYLPSIETTRSNFNLEYEDLVSGRGIKYIFDNIKTCTRDLTSAEIAKEANECTGDRTNDCVRALTLHYKCLFRAAKETSVGLFSSGAFMIGDNIVRNKVFVNSVHQDLEDEFKNHPKLEWLSKIPVYVQKDIMNLNLIGCIYYATTRMLND</sequence>
<dbReference type="CDD" id="cd24008">
    <property type="entry name" value="ASKHA_NBD_GLK"/>
    <property type="match status" value="1"/>
</dbReference>
<dbReference type="Gene3D" id="3.40.367.20">
    <property type="match status" value="1"/>
</dbReference>
<evidence type="ECO:0000313" key="4">
    <source>
        <dbReference type="Proteomes" id="UP000695562"/>
    </source>
</evidence>
<gene>
    <name evidence="3" type="ORF">CYY_009513</name>
</gene>
<dbReference type="PANTHER" id="PTHR47450:SF1">
    <property type="entry name" value="GLUCOKINASE"/>
    <property type="match status" value="1"/>
</dbReference>
<dbReference type="Pfam" id="PF02685">
    <property type="entry name" value="Glucokinase"/>
    <property type="match status" value="1"/>
</dbReference>
<dbReference type="SUPFAM" id="SSF53067">
    <property type="entry name" value="Actin-like ATPase domain"/>
    <property type="match status" value="1"/>
</dbReference>
<proteinExistence type="predicted"/>
<dbReference type="GO" id="GO:0004340">
    <property type="term" value="F:glucokinase activity"/>
    <property type="evidence" value="ECO:0007669"/>
    <property type="project" value="InterPro"/>
</dbReference>
<accession>A0A8J4PMR9</accession>
<dbReference type="GO" id="GO:0005536">
    <property type="term" value="F:D-glucose binding"/>
    <property type="evidence" value="ECO:0007669"/>
    <property type="project" value="InterPro"/>
</dbReference>
<keyword evidence="2" id="KW-0418">Kinase</keyword>
<dbReference type="InterPro" id="IPR043129">
    <property type="entry name" value="ATPase_NBD"/>
</dbReference>
<dbReference type="Proteomes" id="UP000695562">
    <property type="component" value="Unassembled WGS sequence"/>
</dbReference>
<organism evidence="3 4">
    <name type="scientific">Polysphondylium violaceum</name>
    <dbReference type="NCBI Taxonomy" id="133409"/>
    <lineage>
        <taxon>Eukaryota</taxon>
        <taxon>Amoebozoa</taxon>
        <taxon>Evosea</taxon>
        <taxon>Eumycetozoa</taxon>
        <taxon>Dictyostelia</taxon>
        <taxon>Dictyosteliales</taxon>
        <taxon>Dictyosteliaceae</taxon>
        <taxon>Polysphondylium</taxon>
    </lineage>
</organism>
<evidence type="ECO:0000256" key="2">
    <source>
        <dbReference type="ARBA" id="ARBA00022777"/>
    </source>
</evidence>
<keyword evidence="1" id="KW-0808">Transferase</keyword>
<reference evidence="3" key="1">
    <citation type="submission" date="2020-01" db="EMBL/GenBank/DDBJ databases">
        <title>Development of genomics and gene disruption for Polysphondylium violaceum indicates a role for the polyketide synthase stlB in stalk morphogenesis.</title>
        <authorList>
            <person name="Narita B."/>
            <person name="Kawabe Y."/>
            <person name="Kin K."/>
            <person name="Saito T."/>
            <person name="Gibbs R."/>
            <person name="Kuspa A."/>
            <person name="Muzny D."/>
            <person name="Queller D."/>
            <person name="Richards S."/>
            <person name="Strassman J."/>
            <person name="Sucgang R."/>
            <person name="Worley K."/>
            <person name="Schaap P."/>
        </authorList>
    </citation>
    <scope>NUCLEOTIDE SEQUENCE</scope>
    <source>
        <strain evidence="3">QSvi11</strain>
    </source>
</reference>
<dbReference type="AlphaFoldDB" id="A0A8J4PMR9"/>
<dbReference type="GO" id="GO:0005524">
    <property type="term" value="F:ATP binding"/>
    <property type="evidence" value="ECO:0007669"/>
    <property type="project" value="InterPro"/>
</dbReference>
<dbReference type="PANTHER" id="PTHR47450">
    <property type="entry name" value="GLUCOKINASE"/>
    <property type="match status" value="1"/>
</dbReference>
<evidence type="ECO:0008006" key="5">
    <source>
        <dbReference type="Google" id="ProtNLM"/>
    </source>
</evidence>
<comment type="caution">
    <text evidence="3">The sequence shown here is derived from an EMBL/GenBank/DDBJ whole genome shotgun (WGS) entry which is preliminary data.</text>
</comment>
<keyword evidence="4" id="KW-1185">Reference proteome</keyword>
<dbReference type="Gene3D" id="3.30.420.40">
    <property type="match status" value="1"/>
</dbReference>
<dbReference type="GO" id="GO:0006096">
    <property type="term" value="P:glycolytic process"/>
    <property type="evidence" value="ECO:0007669"/>
    <property type="project" value="InterPro"/>
</dbReference>
<name>A0A8J4PMR9_9MYCE</name>
<evidence type="ECO:0000256" key="1">
    <source>
        <dbReference type="ARBA" id="ARBA00022679"/>
    </source>
</evidence>
<dbReference type="OrthoDB" id="10257118at2759"/>
<protein>
    <recommendedName>
        <fullName evidence="5">Glucokinase</fullName>
    </recommendedName>
</protein>